<accession>A0ABR2HNF2</accession>
<evidence type="ECO:0000313" key="1">
    <source>
        <dbReference type="EMBL" id="KAK8850234.1"/>
    </source>
</evidence>
<dbReference type="Gene3D" id="3.80.10.10">
    <property type="entry name" value="Ribonuclease Inhibitor"/>
    <property type="match status" value="4"/>
</dbReference>
<evidence type="ECO:0000313" key="2">
    <source>
        <dbReference type="Proteomes" id="UP001470230"/>
    </source>
</evidence>
<sequence>MCEPYTLNLVFGTKTFTLSNNETVSLLNPDIIKSFQAKKEYKIRSNVSNEVFESFFNYLLFKRIPNLTFDNISQYEQLSDEFDYMKNLIKIFKTNSDKKDILFLSFLNQKLTKKINKKSDNLKSKTTIFKQNIKFLFNMKKYETFSQIKTEERYIINICLYETIDQFTRENCEENGLVYSINEEEKTACLYKTTIKNGEFCIPGSIQYKSEKYKVTGIHQDTFQYMDCKSLKFDENHSKIFILKEGFDLYNLESITIPSDIETFTERWCERTVKLNSITIIPKKKQNIILYDNKFILGKSDLQSNTFDILYFARRDVENVTIPSYISKIASNAFYSCNHIKKVEFEANSQLTMIDDYAFYESSVVDINIPSKVKRIGIGAFASFCKIKNVVFSNDSEIEIIDDYAFNSCFLETIKIPSSIKNLGKYWCKSRSNIPNVIIMANHIENIKWFNNDFILGKTNQNSDVFDILLLANPKIEKAIIPSFVRIVYYNAFYGCKMLKSVEFSSHTRIKIIESDAFSLCDFERITIPSSVCKIGGKCFWKCEQLKTVEFENDSQLENIEHYTFSYCPIESIKIPSHVKSIGKSAFIKCKKLKSIEFCEHSELRLIDDYAFEYSSIERISIPPHVIKIGERAFNETRYLRNVEFSHDSELKIIGKYAFVCSPIRRITIPSHVTKIKKHTFWDCSSLIAVEFGKNSELKIIGNAAFCFCNFESITIPDHVIEIKKNAFQNIKRLKYVDFSDNSELKIIEEHAFSKTSIKSMIIPLSIRKIDRTAFDGSKIQILELNERSNRLSAYSLKSEIVSYPNQ</sequence>
<dbReference type="Pfam" id="PF13306">
    <property type="entry name" value="LRR_5"/>
    <property type="match status" value="4"/>
</dbReference>
<keyword evidence="2" id="KW-1185">Reference proteome</keyword>
<gene>
    <name evidence="1" type="ORF">M9Y10_018359</name>
</gene>
<dbReference type="EMBL" id="JAPFFF010000024">
    <property type="protein sequence ID" value="KAK8850234.1"/>
    <property type="molecule type" value="Genomic_DNA"/>
</dbReference>
<proteinExistence type="predicted"/>
<dbReference type="InterPro" id="IPR032675">
    <property type="entry name" value="LRR_dom_sf"/>
</dbReference>
<dbReference type="PANTHER" id="PTHR45661:SF3">
    <property type="entry name" value="IG-LIKE DOMAIN-CONTAINING PROTEIN"/>
    <property type="match status" value="1"/>
</dbReference>
<organism evidence="1 2">
    <name type="scientific">Tritrichomonas musculus</name>
    <dbReference type="NCBI Taxonomy" id="1915356"/>
    <lineage>
        <taxon>Eukaryota</taxon>
        <taxon>Metamonada</taxon>
        <taxon>Parabasalia</taxon>
        <taxon>Tritrichomonadida</taxon>
        <taxon>Tritrichomonadidae</taxon>
        <taxon>Tritrichomonas</taxon>
    </lineage>
</organism>
<dbReference type="Proteomes" id="UP001470230">
    <property type="component" value="Unassembled WGS sequence"/>
</dbReference>
<comment type="caution">
    <text evidence="1">The sequence shown here is derived from an EMBL/GenBank/DDBJ whole genome shotgun (WGS) entry which is preliminary data.</text>
</comment>
<reference evidence="1 2" key="1">
    <citation type="submission" date="2024-04" db="EMBL/GenBank/DDBJ databases">
        <title>Tritrichomonas musculus Genome.</title>
        <authorList>
            <person name="Alves-Ferreira E."/>
            <person name="Grigg M."/>
            <person name="Lorenzi H."/>
            <person name="Galac M."/>
        </authorList>
    </citation>
    <scope>NUCLEOTIDE SEQUENCE [LARGE SCALE GENOMIC DNA]</scope>
    <source>
        <strain evidence="1 2">EAF2021</strain>
    </source>
</reference>
<dbReference type="InterPro" id="IPR026906">
    <property type="entry name" value="LRR_5"/>
</dbReference>
<dbReference type="InterPro" id="IPR053139">
    <property type="entry name" value="Surface_bspA-like"/>
</dbReference>
<name>A0ABR2HNF2_9EUKA</name>
<dbReference type="PANTHER" id="PTHR45661">
    <property type="entry name" value="SURFACE ANTIGEN"/>
    <property type="match status" value="1"/>
</dbReference>
<dbReference type="SUPFAM" id="SSF52058">
    <property type="entry name" value="L domain-like"/>
    <property type="match status" value="2"/>
</dbReference>
<protein>
    <submittedName>
        <fullName evidence="1">Uncharacterized protein</fullName>
    </submittedName>
</protein>